<dbReference type="OrthoDB" id="5870743at2759"/>
<dbReference type="PROSITE" id="PS51257">
    <property type="entry name" value="PROKAR_LIPOPROTEIN"/>
    <property type="match status" value="1"/>
</dbReference>
<protein>
    <submittedName>
        <fullName evidence="2">Protein quiver</fullName>
    </submittedName>
</protein>
<dbReference type="KEGG" id="cel:CELE_C31H1.2"/>
<evidence type="ECO:0000256" key="1">
    <source>
        <dbReference type="SAM" id="Phobius"/>
    </source>
</evidence>
<dbReference type="WormBase" id="C31H1.2">
    <property type="protein sequence ID" value="CE39001"/>
    <property type="gene ID" value="WBGene00016287"/>
</dbReference>
<sequence>MNYNKTFYIGVMLILIGCKLKITSSEIQLLSMKRTFFVCHVTYGNSTAADSVVQEGTEMCEFTKKQSSCVFIARHWRDKGSYNKSDKYQENGCGNCPVTSNEICNLARPKRDGYDVKTVCCCKSPNCLTTLYKDSEIGWKIENSNESCAAASYDSHRVPRWIGKYEYDRPQFQLEKSCFMAIKPLNFTDLRTERRKSRILLEMGYGCPFEMTDDQTQVSIQRNHTYYCCKGPFCNQELYRMIGFELIQNTILFEEEQEFFRRLRYEKEYYKNQNFIDNPHYSYPKSVFDALRLNWTIIAFSTVFFVVIFCSPKNIETLPPVVHRNFDKTEEYQDDDDLVFGEL</sequence>
<dbReference type="AGR" id="WB:WBGene00016287"/>
<dbReference type="UCSC" id="C31H1.2">
    <property type="organism name" value="c. elegans"/>
</dbReference>
<dbReference type="HOGENOM" id="CLU_998317_0_0_1"/>
<name>Q18337_CAEEL</name>
<dbReference type="GeneID" id="183095"/>
<reference evidence="2 3" key="1">
    <citation type="journal article" date="1998" name="Science">
        <title>Genome sequence of the nematode C. elegans: a platform for investigating biology.</title>
        <authorList>
            <consortium name="The C. elegans sequencing consortium"/>
            <person name="Sulson J.E."/>
            <person name="Waterston R."/>
        </authorList>
    </citation>
    <scope>NUCLEOTIDE SEQUENCE [LARGE SCALE GENOMIC DNA]</scope>
    <source>
        <strain evidence="2 3">Bristol N2</strain>
    </source>
</reference>
<dbReference type="FunCoup" id="Q18337">
    <property type="interactions" value="132"/>
</dbReference>
<accession>Q18337</accession>
<dbReference type="PaxDb" id="6239-C31H1.2"/>
<dbReference type="EMBL" id="BX284604">
    <property type="protein sequence ID" value="CCD64149.1"/>
    <property type="molecule type" value="Genomic_DNA"/>
</dbReference>
<keyword evidence="1" id="KW-1133">Transmembrane helix</keyword>
<feature type="transmembrane region" description="Helical" evidence="1">
    <location>
        <begin position="6"/>
        <end position="24"/>
    </location>
</feature>
<keyword evidence="3" id="KW-1185">Reference proteome</keyword>
<keyword evidence="1" id="KW-0812">Transmembrane</keyword>
<dbReference type="OMA" id="CCKSPNC"/>
<dbReference type="Bgee" id="WBGene00016287">
    <property type="expression patterns" value="Expressed in pharyngeal muscle cell (C elegans) and 2 other cell types or tissues"/>
</dbReference>
<dbReference type="Proteomes" id="UP000001940">
    <property type="component" value="Chromosome IV"/>
</dbReference>
<dbReference type="RefSeq" id="NP_500862.3">
    <property type="nucleotide sequence ID" value="NM_068461.7"/>
</dbReference>
<organism evidence="2 3">
    <name type="scientific">Caenorhabditis elegans</name>
    <dbReference type="NCBI Taxonomy" id="6239"/>
    <lineage>
        <taxon>Eukaryota</taxon>
        <taxon>Metazoa</taxon>
        <taxon>Ecdysozoa</taxon>
        <taxon>Nematoda</taxon>
        <taxon>Chromadorea</taxon>
        <taxon>Rhabditida</taxon>
        <taxon>Rhabditina</taxon>
        <taxon>Rhabditomorpha</taxon>
        <taxon>Rhabditoidea</taxon>
        <taxon>Rhabditidae</taxon>
        <taxon>Peloderinae</taxon>
        <taxon>Caenorhabditis</taxon>
    </lineage>
</organism>
<dbReference type="AlphaFoldDB" id="Q18337"/>
<dbReference type="CTD" id="183095"/>
<gene>
    <name evidence="2 4" type="ORF">C31H1.2</name>
    <name evidence="2" type="ORF">CELE_C31H1.2</name>
</gene>
<proteinExistence type="predicted"/>
<evidence type="ECO:0000313" key="2">
    <source>
        <dbReference type="EMBL" id="CCD64149.1"/>
    </source>
</evidence>
<keyword evidence="1" id="KW-0472">Membrane</keyword>
<evidence type="ECO:0000313" key="4">
    <source>
        <dbReference type="WormBase" id="C31H1.2"/>
    </source>
</evidence>
<evidence type="ECO:0000313" key="3">
    <source>
        <dbReference type="Proteomes" id="UP000001940"/>
    </source>
</evidence>
<dbReference type="eggNOG" id="ENOG502TJMH">
    <property type="taxonomic scope" value="Eukaryota"/>
</dbReference>
<dbReference type="InParanoid" id="Q18337"/>